<accession>A0ABN3AA02</accession>
<evidence type="ECO:0000313" key="5">
    <source>
        <dbReference type="EMBL" id="GAA2157177.1"/>
    </source>
</evidence>
<keyword evidence="6" id="KW-1185">Reference proteome</keyword>
<proteinExistence type="predicted"/>
<dbReference type="Pfam" id="PF01047">
    <property type="entry name" value="MarR"/>
    <property type="match status" value="1"/>
</dbReference>
<reference evidence="5 6" key="1">
    <citation type="journal article" date="2019" name="Int. J. Syst. Evol. Microbiol.">
        <title>The Global Catalogue of Microorganisms (GCM) 10K type strain sequencing project: providing services to taxonomists for standard genome sequencing and annotation.</title>
        <authorList>
            <consortium name="The Broad Institute Genomics Platform"/>
            <consortium name="The Broad Institute Genome Sequencing Center for Infectious Disease"/>
            <person name="Wu L."/>
            <person name="Ma J."/>
        </authorList>
    </citation>
    <scope>NUCLEOTIDE SEQUENCE [LARGE SCALE GENOMIC DNA]</scope>
    <source>
        <strain evidence="5 6">JCM 13850</strain>
    </source>
</reference>
<feature type="domain" description="HTH marR-type" evidence="4">
    <location>
        <begin position="14"/>
        <end position="148"/>
    </location>
</feature>
<sequence length="164" mass="17216">MLVIEGVEPGADDVDELTSALLTASRLLVAVSARSLAAVQDRVTLPQFRLLVVLSWQGPAKLVTLAAGLDVNPSTALRMVDRLVTAGLVERRASARSGREISIELTAAGRAVVEQVTARRRADIAGIVSRMPSGERRALVAALRAFTEAGGEPPVADAVPLGWS</sequence>
<dbReference type="InterPro" id="IPR036390">
    <property type="entry name" value="WH_DNA-bd_sf"/>
</dbReference>
<dbReference type="SUPFAM" id="SSF46785">
    <property type="entry name" value="Winged helix' DNA-binding domain"/>
    <property type="match status" value="1"/>
</dbReference>
<keyword evidence="3" id="KW-0804">Transcription</keyword>
<dbReference type="InterPro" id="IPR023187">
    <property type="entry name" value="Tscrpt_reg_MarR-type_CS"/>
</dbReference>
<evidence type="ECO:0000259" key="4">
    <source>
        <dbReference type="PROSITE" id="PS50995"/>
    </source>
</evidence>
<evidence type="ECO:0000256" key="2">
    <source>
        <dbReference type="ARBA" id="ARBA00023125"/>
    </source>
</evidence>
<comment type="caution">
    <text evidence="5">The sequence shown here is derived from an EMBL/GenBank/DDBJ whole genome shotgun (WGS) entry which is preliminary data.</text>
</comment>
<evidence type="ECO:0000313" key="6">
    <source>
        <dbReference type="Proteomes" id="UP001501020"/>
    </source>
</evidence>
<protein>
    <submittedName>
        <fullName evidence="5">MarR family transcriptional regulator</fullName>
    </submittedName>
</protein>
<dbReference type="EMBL" id="BAAAMR010000075">
    <property type="protein sequence ID" value="GAA2157177.1"/>
    <property type="molecule type" value="Genomic_DNA"/>
</dbReference>
<dbReference type="PROSITE" id="PS01117">
    <property type="entry name" value="HTH_MARR_1"/>
    <property type="match status" value="1"/>
</dbReference>
<name>A0ABN3AA02_9ACTN</name>
<dbReference type="PANTHER" id="PTHR33164">
    <property type="entry name" value="TRANSCRIPTIONAL REGULATOR, MARR FAMILY"/>
    <property type="match status" value="1"/>
</dbReference>
<dbReference type="InterPro" id="IPR039422">
    <property type="entry name" value="MarR/SlyA-like"/>
</dbReference>
<keyword evidence="2" id="KW-0238">DNA-binding</keyword>
<dbReference type="PROSITE" id="PS50995">
    <property type="entry name" value="HTH_MARR_2"/>
    <property type="match status" value="1"/>
</dbReference>
<dbReference type="Proteomes" id="UP001501020">
    <property type="component" value="Unassembled WGS sequence"/>
</dbReference>
<keyword evidence="1" id="KW-0805">Transcription regulation</keyword>
<dbReference type="InterPro" id="IPR000835">
    <property type="entry name" value="HTH_MarR-typ"/>
</dbReference>
<evidence type="ECO:0000256" key="1">
    <source>
        <dbReference type="ARBA" id="ARBA00023015"/>
    </source>
</evidence>
<dbReference type="InterPro" id="IPR036388">
    <property type="entry name" value="WH-like_DNA-bd_sf"/>
</dbReference>
<gene>
    <name evidence="5" type="ORF">GCM10009727_66840</name>
</gene>
<dbReference type="Gene3D" id="1.10.10.10">
    <property type="entry name" value="Winged helix-like DNA-binding domain superfamily/Winged helix DNA-binding domain"/>
    <property type="match status" value="1"/>
</dbReference>
<dbReference type="SMART" id="SM00347">
    <property type="entry name" value="HTH_MARR"/>
    <property type="match status" value="1"/>
</dbReference>
<dbReference type="PANTHER" id="PTHR33164:SF94">
    <property type="entry name" value="TRANSCRIPTIONAL REGULATORY PROTEIN-RELATED"/>
    <property type="match status" value="1"/>
</dbReference>
<evidence type="ECO:0000256" key="3">
    <source>
        <dbReference type="ARBA" id="ARBA00023163"/>
    </source>
</evidence>
<organism evidence="5 6">
    <name type="scientific">Actinomadura napierensis</name>
    <dbReference type="NCBI Taxonomy" id="267854"/>
    <lineage>
        <taxon>Bacteria</taxon>
        <taxon>Bacillati</taxon>
        <taxon>Actinomycetota</taxon>
        <taxon>Actinomycetes</taxon>
        <taxon>Streptosporangiales</taxon>
        <taxon>Thermomonosporaceae</taxon>
        <taxon>Actinomadura</taxon>
    </lineage>
</organism>